<keyword evidence="1" id="KW-0472">Membrane</keyword>
<evidence type="ECO:0000313" key="2">
    <source>
        <dbReference type="EMBL" id="MXO48283.1"/>
    </source>
</evidence>
<keyword evidence="3" id="KW-1185">Reference proteome</keyword>
<protein>
    <submittedName>
        <fullName evidence="2">Uncharacterized protein</fullName>
    </submittedName>
</protein>
<reference evidence="2 3" key="1">
    <citation type="submission" date="2019-12" db="EMBL/GenBank/DDBJ databases">
        <title>Genomic-based taxomic classification of the family Erythrobacteraceae.</title>
        <authorList>
            <person name="Xu L."/>
        </authorList>
    </citation>
    <scope>NUCLEOTIDE SEQUENCE [LARGE SCALE GENOMIC DNA]</scope>
    <source>
        <strain evidence="2 3">DSM 17792</strain>
    </source>
</reference>
<proteinExistence type="predicted"/>
<feature type="transmembrane region" description="Helical" evidence="1">
    <location>
        <begin position="34"/>
        <end position="54"/>
    </location>
</feature>
<gene>
    <name evidence="2" type="ORF">GRI69_08445</name>
</gene>
<comment type="caution">
    <text evidence="2">The sequence shown here is derived from an EMBL/GenBank/DDBJ whole genome shotgun (WGS) entry which is preliminary data.</text>
</comment>
<feature type="transmembrane region" description="Helical" evidence="1">
    <location>
        <begin position="66"/>
        <end position="87"/>
    </location>
</feature>
<dbReference type="EMBL" id="WTYC01000003">
    <property type="protein sequence ID" value="MXO48283.1"/>
    <property type="molecule type" value="Genomic_DNA"/>
</dbReference>
<evidence type="ECO:0000256" key="1">
    <source>
        <dbReference type="SAM" id="Phobius"/>
    </source>
</evidence>
<keyword evidence="1" id="KW-0812">Transmembrane</keyword>
<evidence type="ECO:0000313" key="3">
    <source>
        <dbReference type="Proteomes" id="UP000448199"/>
    </source>
</evidence>
<keyword evidence="1" id="KW-1133">Transmembrane helix</keyword>
<accession>A0A844XT13</accession>
<organism evidence="2 3">
    <name type="scientific">Qipengyuania vulgaris</name>
    <dbReference type="NCBI Taxonomy" id="291985"/>
    <lineage>
        <taxon>Bacteria</taxon>
        <taxon>Pseudomonadati</taxon>
        <taxon>Pseudomonadota</taxon>
        <taxon>Alphaproteobacteria</taxon>
        <taxon>Sphingomonadales</taxon>
        <taxon>Erythrobacteraceae</taxon>
        <taxon>Qipengyuania</taxon>
    </lineage>
</organism>
<dbReference type="AlphaFoldDB" id="A0A844XT13"/>
<sequence>MALVLAFVGPLTASVVYSKFFREDGLVTEIRQLVFVSMASLTVIGGALLLNWPFDQWPRIARRGAFAILALAMVFAFLFMTIFVMIYL</sequence>
<dbReference type="Proteomes" id="UP000448199">
    <property type="component" value="Unassembled WGS sequence"/>
</dbReference>
<dbReference type="RefSeq" id="WP_160727817.1">
    <property type="nucleotide sequence ID" value="NZ_WTYC01000003.1"/>
</dbReference>
<name>A0A844XT13_9SPHN</name>